<name>A0A511K833_RHOTO</name>
<evidence type="ECO:0000313" key="2">
    <source>
        <dbReference type="Proteomes" id="UP000321518"/>
    </source>
</evidence>
<evidence type="ECO:0000313" key="1">
    <source>
        <dbReference type="EMBL" id="GEM06146.1"/>
    </source>
</evidence>
<protein>
    <submittedName>
        <fullName evidence="1">Uncharacterized protein</fullName>
    </submittedName>
</protein>
<dbReference type="AlphaFoldDB" id="A0A511K833"/>
<sequence length="275" mass="29836">MSRAPSYRSSYHDPYDEADVLELPMTNLKGELMKDGVVVGGAVTVDHFAYEVGRIHNEVEKLPSSVARIADLRAQAVALDPIDNSLVAQSLLADLAVQTSAVFDVLPTHIAETGSFASKVAVLKPAVGRLLVTAGETAELKAELARCALWLDSALQQISDGAKAEERDKKEARVRLLKVIKARLGDRGTPAELMSLLLTAEREGNAARPEKLKPGSFGWRWSVEHPFTRLEQAVKKSGDLSFLSFFKSAPEPAPSLWAKARFLPFSLSLPPPKAA</sequence>
<reference evidence="1 2" key="1">
    <citation type="submission" date="2019-07" db="EMBL/GenBank/DDBJ databases">
        <title>Rhodotorula toruloides NBRC10032 genome sequencing.</title>
        <authorList>
            <person name="Shida Y."/>
            <person name="Takaku H."/>
            <person name="Ogasawara W."/>
            <person name="Mori K."/>
        </authorList>
    </citation>
    <scope>NUCLEOTIDE SEQUENCE [LARGE SCALE GENOMIC DNA]</scope>
    <source>
        <strain evidence="1 2">NBRC10032</strain>
    </source>
</reference>
<gene>
    <name evidence="1" type="ORF">Rt10032_c01g0163</name>
</gene>
<accession>A0A511K833</accession>
<dbReference type="OrthoDB" id="10434849at2759"/>
<organism evidence="1 2">
    <name type="scientific">Rhodotorula toruloides</name>
    <name type="common">Yeast</name>
    <name type="synonym">Rhodosporidium toruloides</name>
    <dbReference type="NCBI Taxonomy" id="5286"/>
    <lineage>
        <taxon>Eukaryota</taxon>
        <taxon>Fungi</taxon>
        <taxon>Dikarya</taxon>
        <taxon>Basidiomycota</taxon>
        <taxon>Pucciniomycotina</taxon>
        <taxon>Microbotryomycetes</taxon>
        <taxon>Sporidiobolales</taxon>
        <taxon>Sporidiobolaceae</taxon>
        <taxon>Rhodotorula</taxon>
    </lineage>
</organism>
<comment type="caution">
    <text evidence="1">The sequence shown here is derived from an EMBL/GenBank/DDBJ whole genome shotgun (WGS) entry which is preliminary data.</text>
</comment>
<dbReference type="EMBL" id="BJWK01000001">
    <property type="protein sequence ID" value="GEM06146.1"/>
    <property type="molecule type" value="Genomic_DNA"/>
</dbReference>
<dbReference type="Proteomes" id="UP000321518">
    <property type="component" value="Unassembled WGS sequence"/>
</dbReference>
<proteinExistence type="predicted"/>